<name>A0A699HTR9_TANCI</name>
<dbReference type="EMBL" id="BKCJ010207733">
    <property type="protein sequence ID" value="GEY76688.1"/>
    <property type="molecule type" value="Genomic_DNA"/>
</dbReference>
<accession>A0A699HTR9</accession>
<reference evidence="1" key="1">
    <citation type="journal article" date="2019" name="Sci. Rep.">
        <title>Draft genome of Tanacetum cinerariifolium, the natural source of mosquito coil.</title>
        <authorList>
            <person name="Yamashiro T."/>
            <person name="Shiraishi A."/>
            <person name="Satake H."/>
            <person name="Nakayama K."/>
        </authorList>
    </citation>
    <scope>NUCLEOTIDE SEQUENCE</scope>
</reference>
<protein>
    <submittedName>
        <fullName evidence="1">Uncharacterized protein</fullName>
    </submittedName>
</protein>
<gene>
    <name evidence="1" type="ORF">Tci_448662</name>
</gene>
<evidence type="ECO:0000313" key="1">
    <source>
        <dbReference type="EMBL" id="GEY76688.1"/>
    </source>
</evidence>
<sequence length="208" mass="22144">MVLVACGGGCRGGDGGYGIEIMMREMAVGLAGDGGGMWRYGEYGGDDLDGIVAGRRKGVDISFESDLHKFQRTLLIEMRLCVRQFHQAGTSLGLAREKCYAFGFARILKARVVVACGGGCRGGDGGDGMEMITREVVWWYVGDGGEMAAGLAEDGGAAWRYGDDGGDDLDGIVAVWWLRQQRAAKVAVVATGGRNVEEGKWVVGSYEK</sequence>
<comment type="caution">
    <text evidence="1">The sequence shown here is derived from an EMBL/GenBank/DDBJ whole genome shotgun (WGS) entry which is preliminary data.</text>
</comment>
<organism evidence="1">
    <name type="scientific">Tanacetum cinerariifolium</name>
    <name type="common">Dalmatian daisy</name>
    <name type="synonym">Chrysanthemum cinerariifolium</name>
    <dbReference type="NCBI Taxonomy" id="118510"/>
    <lineage>
        <taxon>Eukaryota</taxon>
        <taxon>Viridiplantae</taxon>
        <taxon>Streptophyta</taxon>
        <taxon>Embryophyta</taxon>
        <taxon>Tracheophyta</taxon>
        <taxon>Spermatophyta</taxon>
        <taxon>Magnoliopsida</taxon>
        <taxon>eudicotyledons</taxon>
        <taxon>Gunneridae</taxon>
        <taxon>Pentapetalae</taxon>
        <taxon>asterids</taxon>
        <taxon>campanulids</taxon>
        <taxon>Asterales</taxon>
        <taxon>Asteraceae</taxon>
        <taxon>Asteroideae</taxon>
        <taxon>Anthemideae</taxon>
        <taxon>Anthemidinae</taxon>
        <taxon>Tanacetum</taxon>
    </lineage>
</organism>
<proteinExistence type="predicted"/>
<dbReference type="AlphaFoldDB" id="A0A699HTR9"/>